<name>A0A6C0D2S5_9ZZZZ</name>
<proteinExistence type="predicted"/>
<dbReference type="EMBL" id="MN739526">
    <property type="protein sequence ID" value="QHT10753.1"/>
    <property type="molecule type" value="Genomic_DNA"/>
</dbReference>
<accession>A0A6C0D2S5</accession>
<organism evidence="1">
    <name type="scientific">viral metagenome</name>
    <dbReference type="NCBI Taxonomy" id="1070528"/>
    <lineage>
        <taxon>unclassified sequences</taxon>
        <taxon>metagenomes</taxon>
        <taxon>organismal metagenomes</taxon>
    </lineage>
</organism>
<dbReference type="AlphaFoldDB" id="A0A6C0D2S5"/>
<sequence>MYEKVEFEKLVKGDRYFIKYLNCKSKSKTKFGRFYEYYGYNSQLAIFRNLSRTTNFNSYYGESEEKFHKTSFFYKIITFKQYRQKLIEKFKESALKIILKKIVNEDFEWY</sequence>
<evidence type="ECO:0000313" key="1">
    <source>
        <dbReference type="EMBL" id="QHT10753.1"/>
    </source>
</evidence>
<reference evidence="1" key="1">
    <citation type="journal article" date="2020" name="Nature">
        <title>Giant virus diversity and host interactions through global metagenomics.</title>
        <authorList>
            <person name="Schulz F."/>
            <person name="Roux S."/>
            <person name="Paez-Espino D."/>
            <person name="Jungbluth S."/>
            <person name="Walsh D.A."/>
            <person name="Denef V.J."/>
            <person name="McMahon K.D."/>
            <person name="Konstantinidis K.T."/>
            <person name="Eloe-Fadrosh E.A."/>
            <person name="Kyrpides N.C."/>
            <person name="Woyke T."/>
        </authorList>
    </citation>
    <scope>NUCLEOTIDE SEQUENCE</scope>
    <source>
        <strain evidence="1">GVMAG-M-3300023174-107</strain>
    </source>
</reference>
<protein>
    <submittedName>
        <fullName evidence="1">Uncharacterized protein</fullName>
    </submittedName>
</protein>